<dbReference type="PANTHER" id="PTHR30336:SF4">
    <property type="entry name" value="ENVELOPE BIOGENESIS FACTOR ELYC"/>
    <property type="match status" value="1"/>
</dbReference>
<keyword evidence="3" id="KW-1185">Reference proteome</keyword>
<dbReference type="GO" id="GO:0000270">
    <property type="term" value="P:peptidoglycan metabolic process"/>
    <property type="evidence" value="ECO:0007669"/>
    <property type="project" value="TreeGrafter"/>
</dbReference>
<dbReference type="HOGENOM" id="CLU_051474_3_2_9"/>
<evidence type="ECO:0000259" key="1">
    <source>
        <dbReference type="Pfam" id="PF02698"/>
    </source>
</evidence>
<dbReference type="RefSeq" id="WP_005950857.1">
    <property type="nucleotide sequence ID" value="NZ_CP136423.1"/>
</dbReference>
<gene>
    <name evidence="2" type="ORF">RUMHYD_03024</name>
</gene>
<feature type="domain" description="DUF218" evidence="1">
    <location>
        <begin position="9"/>
        <end position="138"/>
    </location>
</feature>
<name>C0CQ71_BLAHS</name>
<dbReference type="PANTHER" id="PTHR30336">
    <property type="entry name" value="INNER MEMBRANE PROTEIN, PROBABLE PERMEASE"/>
    <property type="match status" value="1"/>
</dbReference>
<evidence type="ECO:0000313" key="2">
    <source>
        <dbReference type="EMBL" id="EEG48038.1"/>
    </source>
</evidence>
<proteinExistence type="predicted"/>
<evidence type="ECO:0000313" key="3">
    <source>
        <dbReference type="Proteomes" id="UP000003100"/>
    </source>
</evidence>
<dbReference type="GO" id="GO:0005886">
    <property type="term" value="C:plasma membrane"/>
    <property type="evidence" value="ECO:0007669"/>
    <property type="project" value="TreeGrafter"/>
</dbReference>
<dbReference type="GeneID" id="86822442"/>
<dbReference type="eggNOG" id="COG1434">
    <property type="taxonomic scope" value="Bacteria"/>
</dbReference>
<dbReference type="InterPro" id="IPR051599">
    <property type="entry name" value="Cell_Envelope_Assoc"/>
</dbReference>
<dbReference type="EMBL" id="ACBZ01000165">
    <property type="protein sequence ID" value="EEG48038.1"/>
    <property type="molecule type" value="Genomic_DNA"/>
</dbReference>
<dbReference type="Proteomes" id="UP000003100">
    <property type="component" value="Unassembled WGS sequence"/>
</dbReference>
<protein>
    <recommendedName>
        <fullName evidence="1">DUF218 domain-containing protein</fullName>
    </recommendedName>
</protein>
<organism evidence="2 3">
    <name type="scientific">Blautia hydrogenotrophica (strain DSM 10507 / JCM 14656 / S5a33)</name>
    <name type="common">Ruminococcus hydrogenotrophicus</name>
    <dbReference type="NCBI Taxonomy" id="476272"/>
    <lineage>
        <taxon>Bacteria</taxon>
        <taxon>Bacillati</taxon>
        <taxon>Bacillota</taxon>
        <taxon>Clostridia</taxon>
        <taxon>Lachnospirales</taxon>
        <taxon>Lachnospiraceae</taxon>
        <taxon>Blautia</taxon>
    </lineage>
</organism>
<dbReference type="AlphaFoldDB" id="C0CQ71"/>
<comment type="caution">
    <text evidence="2">The sequence shown here is derived from an EMBL/GenBank/DDBJ whole genome shotgun (WGS) entry which is preliminary data.</text>
</comment>
<reference evidence="2 3" key="1">
    <citation type="submission" date="2009-01" db="EMBL/GenBank/DDBJ databases">
        <authorList>
            <person name="Fulton L."/>
            <person name="Clifton S."/>
            <person name="Fulton B."/>
            <person name="Xu J."/>
            <person name="Minx P."/>
            <person name="Pepin K.H."/>
            <person name="Johnson M."/>
            <person name="Bhonagiri V."/>
            <person name="Nash W.E."/>
            <person name="Mardis E.R."/>
            <person name="Wilson R.K."/>
        </authorList>
    </citation>
    <scope>NUCLEOTIDE SEQUENCE [LARGE SCALE GENOMIC DNA]</scope>
    <source>
        <strain evidence="3">DSM 10507 / JCM 14656 / S5a33</strain>
    </source>
</reference>
<dbReference type="Pfam" id="PF02698">
    <property type="entry name" value="DUF218"/>
    <property type="match status" value="1"/>
</dbReference>
<dbReference type="InterPro" id="IPR014729">
    <property type="entry name" value="Rossmann-like_a/b/a_fold"/>
</dbReference>
<dbReference type="GO" id="GO:0043164">
    <property type="term" value="P:Gram-negative-bacterium-type cell wall biogenesis"/>
    <property type="evidence" value="ECO:0007669"/>
    <property type="project" value="TreeGrafter"/>
</dbReference>
<accession>C0CQ71</accession>
<reference evidence="2 3" key="2">
    <citation type="submission" date="2009-02" db="EMBL/GenBank/DDBJ databases">
        <title>Draft genome sequence of Blautia hydrogenotrophica DSM 10507 (Ruminococcus hydrogenotrophicus DSM 10507).</title>
        <authorList>
            <person name="Sudarsanam P."/>
            <person name="Ley R."/>
            <person name="Guruge J."/>
            <person name="Turnbaugh P.J."/>
            <person name="Mahowald M."/>
            <person name="Liep D."/>
            <person name="Gordon J."/>
        </authorList>
    </citation>
    <scope>NUCLEOTIDE SEQUENCE [LARGE SCALE GENOMIC DNA]</scope>
    <source>
        <strain evidence="3">DSM 10507 / JCM 14656 / S5a33</strain>
    </source>
</reference>
<sequence>MRKVPENLDYLIVLGAHVNGTRLSRALRFRVEKAEEYLRENPRTLAVLSGGRGVDEKISEAKAMADYLLAHGIERERLLLEERSVSTAENLRFSLELLPDRKQKIGIVTNNFHIFRSVAIGRKLGCEKIWGLAAPYPSWKLLWYSFREVLAIVKDKIVGNW</sequence>
<dbReference type="InterPro" id="IPR003848">
    <property type="entry name" value="DUF218"/>
</dbReference>
<dbReference type="Gene3D" id="3.40.50.620">
    <property type="entry name" value="HUPs"/>
    <property type="match status" value="1"/>
</dbReference>
<dbReference type="CDD" id="cd06259">
    <property type="entry name" value="YdcF-like"/>
    <property type="match status" value="1"/>
</dbReference>
<dbReference type="PATRIC" id="fig|476272.21.peg.1158"/>